<dbReference type="KEGG" id="mts:MTES_0873"/>
<dbReference type="HOGENOM" id="CLU_962489_0_0_11"/>
<dbReference type="GO" id="GO:0003677">
    <property type="term" value="F:DNA binding"/>
    <property type="evidence" value="ECO:0007669"/>
    <property type="project" value="InterPro"/>
</dbReference>
<dbReference type="SUPFAM" id="SSF47413">
    <property type="entry name" value="lambda repressor-like DNA-binding domains"/>
    <property type="match status" value="1"/>
</dbReference>
<name>E8NEH1_MICTS</name>
<evidence type="ECO:0000259" key="1">
    <source>
        <dbReference type="PROSITE" id="PS50943"/>
    </source>
</evidence>
<dbReference type="eggNOG" id="COG1813">
    <property type="taxonomic scope" value="Bacteria"/>
</dbReference>
<dbReference type="STRING" id="979556.MTES_0873"/>
<dbReference type="OrthoDB" id="5083302at2"/>
<dbReference type="Gene3D" id="1.10.260.40">
    <property type="entry name" value="lambda repressor-like DNA-binding domains"/>
    <property type="match status" value="1"/>
</dbReference>
<feature type="domain" description="HTH cro/C1-type" evidence="1">
    <location>
        <begin position="22"/>
        <end position="76"/>
    </location>
</feature>
<organism evidence="2 3">
    <name type="scientific">Microbacterium testaceum (strain StLB037)</name>
    <dbReference type="NCBI Taxonomy" id="979556"/>
    <lineage>
        <taxon>Bacteria</taxon>
        <taxon>Bacillati</taxon>
        <taxon>Actinomycetota</taxon>
        <taxon>Actinomycetes</taxon>
        <taxon>Micrococcales</taxon>
        <taxon>Microbacteriaceae</taxon>
        <taxon>Microbacterium</taxon>
    </lineage>
</organism>
<accession>E8NEH1</accession>
<reference evidence="2 3" key="1">
    <citation type="journal article" date="2011" name="J. Bacteriol.">
        <title>Genome sequence of Microbacterium testaceum StLB037, an N-acylhomoserine lactone-degrading bacterium isolated from potato leaves.</title>
        <authorList>
            <person name="Morohoshi T."/>
            <person name="Wang W.-Z."/>
            <person name="Someya N."/>
            <person name="Ikeda T."/>
        </authorList>
    </citation>
    <scope>NUCLEOTIDE SEQUENCE [LARGE SCALE GENOMIC DNA]</scope>
    <source>
        <strain evidence="2 3">StLB037</strain>
    </source>
</reference>
<reference key="2">
    <citation type="submission" date="2011-02" db="EMBL/GenBank/DDBJ databases">
        <title>Genome sequence of Microbacterium testaceum StLB037.</title>
        <authorList>
            <person name="Morohoshi T."/>
            <person name="Wang W.Z."/>
            <person name="Someya N."/>
            <person name="Ikeda T."/>
        </authorList>
    </citation>
    <scope>NUCLEOTIDE SEQUENCE</scope>
    <source>
        <strain>StLB037</strain>
    </source>
</reference>
<dbReference type="CDD" id="cd00093">
    <property type="entry name" value="HTH_XRE"/>
    <property type="match status" value="1"/>
</dbReference>
<dbReference type="Pfam" id="PF13560">
    <property type="entry name" value="HTH_31"/>
    <property type="match status" value="1"/>
</dbReference>
<proteinExistence type="predicted"/>
<dbReference type="EMBL" id="AP012052">
    <property type="protein sequence ID" value="BAJ73837.1"/>
    <property type="molecule type" value="Genomic_DNA"/>
</dbReference>
<dbReference type="PROSITE" id="PS50943">
    <property type="entry name" value="HTH_CROC1"/>
    <property type="match status" value="1"/>
</dbReference>
<evidence type="ECO:0000313" key="2">
    <source>
        <dbReference type="EMBL" id="BAJ73837.1"/>
    </source>
</evidence>
<protein>
    <submittedName>
        <fullName evidence="2">Predicted transcriptional regulator</fullName>
    </submittedName>
</protein>
<dbReference type="RefSeq" id="WP_013583964.1">
    <property type="nucleotide sequence ID" value="NC_015125.1"/>
</dbReference>
<dbReference type="AlphaFoldDB" id="E8NEH1"/>
<gene>
    <name evidence="2" type="ordered locus">MTES_0873</name>
</gene>
<evidence type="ECO:0000313" key="3">
    <source>
        <dbReference type="Proteomes" id="UP000008975"/>
    </source>
</evidence>
<sequence>MSDELDPDDRLEGVLRALADRVRGLRRDRGLSLSDLAYEAGLSEGRLRGVEAGRTAASLATLLALAETFEIGLADLFADPSARNHLDQDAEPSSPYVVPSAVTWGGDLPPAPWASASEPSGGVSAEPVFEATEKVWGGPLPPAPWVVPAAVVASEPEPVPVMVAASEPEPVALAVSAPVPPVAAPPAAVLPHGASPAATRAHDYALAHGMRENSAYVFVAPGSPAKAAPRTFSDLRTGALAGRDFRSLQEFAVASIVEGGHAVADVARVFRIPAWRLEQWVIETGHAPR</sequence>
<dbReference type="SMART" id="SM00530">
    <property type="entry name" value="HTH_XRE"/>
    <property type="match status" value="1"/>
</dbReference>
<dbReference type="InterPro" id="IPR010982">
    <property type="entry name" value="Lambda_DNA-bd_dom_sf"/>
</dbReference>
<dbReference type="Proteomes" id="UP000008975">
    <property type="component" value="Chromosome"/>
</dbReference>
<dbReference type="InterPro" id="IPR001387">
    <property type="entry name" value="Cro/C1-type_HTH"/>
</dbReference>